<accession>A0A0H4KGK3</accession>
<dbReference type="RefSeq" id="WP_046216896.1">
    <property type="nucleotide sequence ID" value="NZ_CP011974.1"/>
</dbReference>
<dbReference type="EMBL" id="CP011974">
    <property type="protein sequence ID" value="AKO91936.1"/>
    <property type="molecule type" value="Genomic_DNA"/>
</dbReference>
<evidence type="ECO:0000313" key="3">
    <source>
        <dbReference type="EMBL" id="AKO91936.1"/>
    </source>
</evidence>
<dbReference type="PATRIC" id="fig|135735.6.peg.1490"/>
<dbReference type="OrthoDB" id="1956935at2"/>
<dbReference type="KEGG" id="beo:BEH_07375"/>
<reference evidence="4" key="2">
    <citation type="submission" date="2015-06" db="EMBL/GenBank/DDBJ databases">
        <title>Genome Sequence of Bacillus endophyticus and Analysis of its Companion Mechanism in the Ketogulonigenium vulgare-Bacillus strain Consortium.</title>
        <authorList>
            <person name="Jia N."/>
            <person name="Du J."/>
            <person name="Ding M.-Z."/>
            <person name="Gao F."/>
            <person name="Yuan Y.-J."/>
        </authorList>
    </citation>
    <scope>NUCLEOTIDE SEQUENCE [LARGE SCALE GENOMIC DNA]</scope>
    <source>
        <strain evidence="4">Hbe603</strain>
    </source>
</reference>
<keyword evidence="1" id="KW-0175">Coiled coil</keyword>
<organism evidence="3 4">
    <name type="scientific">Priestia filamentosa</name>
    <dbReference type="NCBI Taxonomy" id="1402861"/>
    <lineage>
        <taxon>Bacteria</taxon>
        <taxon>Bacillati</taxon>
        <taxon>Bacillota</taxon>
        <taxon>Bacilli</taxon>
        <taxon>Bacillales</taxon>
        <taxon>Bacillaceae</taxon>
        <taxon>Priestia</taxon>
    </lineage>
</organism>
<keyword evidence="4" id="KW-1185">Reference proteome</keyword>
<evidence type="ECO:0000313" key="4">
    <source>
        <dbReference type="Proteomes" id="UP000036202"/>
    </source>
</evidence>
<dbReference type="Proteomes" id="UP000036202">
    <property type="component" value="Chromosome"/>
</dbReference>
<evidence type="ECO:0000259" key="2">
    <source>
        <dbReference type="Pfam" id="PF18847"/>
    </source>
</evidence>
<feature type="coiled-coil region" evidence="1">
    <location>
        <begin position="209"/>
        <end position="255"/>
    </location>
</feature>
<reference evidence="3 4" key="1">
    <citation type="journal article" date="2015" name="PLoS ONE">
        <title>Genome Sequence of Bacillus endophyticus and Analysis of Its Companion Mechanism in the Ketogulonigenium vulgare-Bacillus Strain Consortium.</title>
        <authorList>
            <person name="Jia N."/>
            <person name="Du J."/>
            <person name="Ding M.Z."/>
            <person name="Gao F."/>
            <person name="Yuan Y.J."/>
        </authorList>
    </citation>
    <scope>NUCLEOTIDE SEQUENCE [LARGE SCALE GENOMIC DNA]</scope>
    <source>
        <strain evidence="3 4">Hbe603</strain>
    </source>
</reference>
<protein>
    <recommendedName>
        <fullName evidence="2">Large polyvalent protein associated domain-containing protein</fullName>
    </recommendedName>
</protein>
<evidence type="ECO:0000256" key="1">
    <source>
        <dbReference type="SAM" id="Coils"/>
    </source>
</evidence>
<gene>
    <name evidence="3" type="ORF">BEH_07375</name>
</gene>
<dbReference type="Pfam" id="PF18847">
    <property type="entry name" value="LPD29"/>
    <property type="match status" value="1"/>
</dbReference>
<proteinExistence type="predicted"/>
<name>A0A0H4KGK3_9BACI</name>
<dbReference type="InterPro" id="IPR041311">
    <property type="entry name" value="LPD29"/>
</dbReference>
<feature type="domain" description="Large polyvalent protein associated" evidence="2">
    <location>
        <begin position="106"/>
        <end position="171"/>
    </location>
</feature>
<sequence length="625" mass="73596">MNITYNLNEELNGIELFFSAKPQKEVLSNLKENGFRWSNFKKCWYTKQSEKAFQVVNSLVSGEVKETKEEKNKQNKLHTRKNKQVKTLSLWEAAQWNGMEVNTDQEAKVIAKEIRAHIKKRFPQCKFSVTVPYYGKINFTIKSSPFEKGSVYLNAVKEYCVNLLNAYRHCYSPSDPYTDYAGSYNFYGYVEIDWEYTQTAATEEVEKDMKEFDVKFVEAEEAAEEKRKQEFQAYMEQREAEQREYEKQQAEEKKQVETIYNNVEVKELDETNQYFITGSEFANLNKNETLDQYKEEVQNGDYSLENVKVTKEVHFSSQEALVNFSNMLLNDFDFLANTGGSFTEDNRINSMTDFYNMDELEKQTVQWNLYGVAIYLDGQLQFIVDAQGHSYARYVGLTDNAKVEKTIVFNQVVTDEEKEELTHQADVLEDISTEVICELNIMDTWQNESWKEYKEAMKVKFKESNFSFTKRVIQQLELEELKVSMYKLLQDVDSIQDQFEEADLSTGDKVTLFYISDWGSIVTSRVTLDEVANEKYAQYDNAVKLTFTPEKKRKLHYKHFYSELLVYKGWLNLPDTVLHHVEETNNMKVTRSKYHSCDHRQYDEILNYFDQQGIEPIVNTYKPKF</sequence>
<dbReference type="AlphaFoldDB" id="A0A0H4KGK3"/>